<proteinExistence type="inferred from homology"/>
<evidence type="ECO:0000256" key="1">
    <source>
        <dbReference type="ARBA" id="ARBA00009381"/>
    </source>
</evidence>
<dbReference type="GO" id="GO:0070062">
    <property type="term" value="C:extracellular exosome"/>
    <property type="evidence" value="ECO:0007669"/>
    <property type="project" value="TreeGrafter"/>
</dbReference>
<gene>
    <name evidence="5" type="primary">si:ch73-337l15.2</name>
</gene>
<dbReference type="AlphaFoldDB" id="A0A2D0PRI9"/>
<evidence type="ECO:0000256" key="3">
    <source>
        <dbReference type="SAM" id="Phobius"/>
    </source>
</evidence>
<dbReference type="Pfam" id="PF01019">
    <property type="entry name" value="G_glu_transpept"/>
    <property type="match status" value="2"/>
</dbReference>
<sequence>MVQVDVRYTKVATDIHDEIDTRANEDSDEEEQVTVYIKLRNDRLLGKAGKGLTCFRVSVALVLLGIVSVFALLQWYEWWPDPERFHSAGTNIMNISKEHGDHHHHTTLDEDDEHEDGEDGHHHEHTALYHHAVVLTASDNCSSIGKELLQEGGNVVDAAIASLLCLGVVHPHTAGVGGIVSAILYNNTSGSLKTIRSIAPQMSSTTFGVPSILQGIQVLHSKCGRSEWSRLFKEAITLAQEGFLIDEVLGKALESYKEEIRISKLCDLFCDASGRMKSVGAIVKNQNLSELLQSASLNENNFLEMLAVKLSEDLSVNERPDFSAAIQHSHGEINDSLIIEGEKYSVLSASLPFSGKMLSDILEQVRQQSLSFRNGADFNRTSASYSALLNSIQERNNSALAEKYPGLVDTFSLNTQNSHVAVLDKYGNFVIMSASLNSTWGSGRFLPSSGILLNSFSSNISNLPYFNMPLVLQLIEDDASHTDDTQDNAEENEVEVVAITGGLSAIFNAAFFLHNRIDLGMSSKEAISGPLLHLEPGMSSAFCLSATLNDSDFYMLFSDVGSELQQVDECSDHSLSMLLRLHADHVSAYGAPVANAHINGY</sequence>
<dbReference type="GeneID" id="108256064"/>
<accession>A0A2D0PRI9</accession>
<dbReference type="STRING" id="7998.ENSIPUP00000017909"/>
<keyword evidence="3" id="KW-1133">Transmembrane helix</keyword>
<dbReference type="InterPro" id="IPR043137">
    <property type="entry name" value="GGT_ssub_C"/>
</dbReference>
<comment type="similarity">
    <text evidence="1">Belongs to the gamma-glutamyltransferase family.</text>
</comment>
<feature type="compositionally biased region" description="Acidic residues" evidence="2">
    <location>
        <begin position="109"/>
        <end position="118"/>
    </location>
</feature>
<dbReference type="RefSeq" id="XP_017308051.2">
    <property type="nucleotide sequence ID" value="XM_017452562.3"/>
</dbReference>
<feature type="region of interest" description="Disordered" evidence="2">
    <location>
        <begin position="100"/>
        <end position="122"/>
    </location>
</feature>
<dbReference type="Gene3D" id="3.60.20.40">
    <property type="match status" value="1"/>
</dbReference>
<dbReference type="KEGG" id="ipu:108256064"/>
<keyword evidence="4" id="KW-1185">Reference proteome</keyword>
<reference evidence="5" key="2">
    <citation type="submission" date="2025-08" db="UniProtKB">
        <authorList>
            <consortium name="RefSeq"/>
        </authorList>
    </citation>
    <scope>IDENTIFICATION</scope>
    <source>
        <tissue evidence="5">Blood</tissue>
    </source>
</reference>
<feature type="transmembrane region" description="Helical" evidence="3">
    <location>
        <begin position="53"/>
        <end position="76"/>
    </location>
</feature>
<evidence type="ECO:0000256" key="2">
    <source>
        <dbReference type="SAM" id="MobiDB-lite"/>
    </source>
</evidence>
<dbReference type="InterPro" id="IPR029055">
    <property type="entry name" value="Ntn_hydrolases_N"/>
</dbReference>
<name>A0A2D0PRI9_ICTPU</name>
<protein>
    <submittedName>
        <fullName evidence="5">Glutathione hydrolase 6</fullName>
    </submittedName>
</protein>
<keyword evidence="3" id="KW-0812">Transmembrane</keyword>
<reference evidence="4" key="1">
    <citation type="journal article" date="2016" name="Nat. Commun.">
        <title>The channel catfish genome sequence provides insights into the evolution of scale formation in teleosts.</title>
        <authorList>
            <person name="Liu Z."/>
            <person name="Liu S."/>
            <person name="Yao J."/>
            <person name="Bao L."/>
            <person name="Zhang J."/>
            <person name="Li Y."/>
            <person name="Jiang C."/>
            <person name="Sun L."/>
            <person name="Wang R."/>
            <person name="Zhang Y."/>
            <person name="Zhou T."/>
            <person name="Zeng Q."/>
            <person name="Fu Q."/>
            <person name="Gao S."/>
            <person name="Li N."/>
            <person name="Koren S."/>
            <person name="Jiang Y."/>
            <person name="Zimin A."/>
            <person name="Xu P."/>
            <person name="Phillippy A.M."/>
            <person name="Geng X."/>
            <person name="Song L."/>
            <person name="Sun F."/>
            <person name="Li C."/>
            <person name="Wang X."/>
            <person name="Chen A."/>
            <person name="Jin Y."/>
            <person name="Yuan Z."/>
            <person name="Yang Y."/>
            <person name="Tan S."/>
            <person name="Peatman E."/>
            <person name="Lu J."/>
            <person name="Qin Z."/>
            <person name="Dunham R."/>
            <person name="Li Z."/>
            <person name="Sonstegard T."/>
            <person name="Feng J."/>
            <person name="Danzmann R.G."/>
            <person name="Schroeder S."/>
            <person name="Scheffler B."/>
            <person name="Duke M.V."/>
            <person name="Ballard L."/>
            <person name="Kucuktas H."/>
            <person name="Kaltenboeck L."/>
            <person name="Liu H."/>
            <person name="Armbruster J."/>
            <person name="Xie Y."/>
            <person name="Kirby M.L."/>
            <person name="Tian Y."/>
            <person name="Flanagan M.E."/>
            <person name="Mu W."/>
            <person name="Waldbieser G.C."/>
        </authorList>
    </citation>
    <scope>NUCLEOTIDE SEQUENCE [LARGE SCALE GENOMIC DNA]</scope>
    <source>
        <strain evidence="4">SDA103</strain>
    </source>
</reference>
<dbReference type="SUPFAM" id="SSF56235">
    <property type="entry name" value="N-terminal nucleophile aminohydrolases (Ntn hydrolases)"/>
    <property type="match status" value="1"/>
</dbReference>
<keyword evidence="5" id="KW-0378">Hydrolase</keyword>
<dbReference type="Proteomes" id="UP000221080">
    <property type="component" value="Chromosome 22"/>
</dbReference>
<organism evidence="4 5">
    <name type="scientific">Ictalurus punctatus</name>
    <name type="common">Channel catfish</name>
    <name type="synonym">Silurus punctatus</name>
    <dbReference type="NCBI Taxonomy" id="7998"/>
    <lineage>
        <taxon>Eukaryota</taxon>
        <taxon>Metazoa</taxon>
        <taxon>Chordata</taxon>
        <taxon>Craniata</taxon>
        <taxon>Vertebrata</taxon>
        <taxon>Euteleostomi</taxon>
        <taxon>Actinopterygii</taxon>
        <taxon>Neopterygii</taxon>
        <taxon>Teleostei</taxon>
        <taxon>Ostariophysi</taxon>
        <taxon>Siluriformes</taxon>
        <taxon>Ictaluridae</taxon>
        <taxon>Ictalurus</taxon>
    </lineage>
</organism>
<keyword evidence="3" id="KW-0472">Membrane</keyword>
<dbReference type="InterPro" id="IPR052688">
    <property type="entry name" value="Gamma-glutamyltransfase"/>
</dbReference>
<dbReference type="PRINTS" id="PR01210">
    <property type="entry name" value="GGTRANSPTASE"/>
</dbReference>
<evidence type="ECO:0000313" key="4">
    <source>
        <dbReference type="Proteomes" id="UP000221080"/>
    </source>
</evidence>
<dbReference type="OrthoDB" id="1081007at2759"/>
<dbReference type="PANTHER" id="PTHR47278">
    <property type="entry name" value="GLUTATHIONE HYDROLASE 6"/>
    <property type="match status" value="1"/>
</dbReference>
<dbReference type="GO" id="GO:0016787">
    <property type="term" value="F:hydrolase activity"/>
    <property type="evidence" value="ECO:0007669"/>
    <property type="project" value="UniProtKB-KW"/>
</dbReference>
<dbReference type="PANTHER" id="PTHR47278:SF1">
    <property type="entry name" value="GLUTATHIONE HYDROLASE 6"/>
    <property type="match status" value="1"/>
</dbReference>
<evidence type="ECO:0000313" key="5">
    <source>
        <dbReference type="RefSeq" id="XP_017308051.2"/>
    </source>
</evidence>